<evidence type="ECO:0000256" key="4">
    <source>
        <dbReference type="ARBA" id="ARBA00022842"/>
    </source>
</evidence>
<keyword evidence="6 9" id="KW-1133">Transmembrane helix</keyword>
<dbReference type="GO" id="GO:0009678">
    <property type="term" value="F:diphosphate hydrolysis-driven proton transmembrane transporter activity"/>
    <property type="evidence" value="ECO:0007669"/>
    <property type="project" value="InterPro"/>
</dbReference>
<comment type="caution">
    <text evidence="10">The sequence shown here is derived from an EMBL/GenBank/DDBJ whole genome shotgun (WGS) entry which is preliminary data.</text>
</comment>
<reference evidence="10 11" key="1">
    <citation type="journal article" date="2015" name="Nature">
        <title>rRNA introns, odd ribosomes, and small enigmatic genomes across a large radiation of phyla.</title>
        <authorList>
            <person name="Brown C.T."/>
            <person name="Hug L.A."/>
            <person name="Thomas B.C."/>
            <person name="Sharon I."/>
            <person name="Castelle C.J."/>
            <person name="Singh A."/>
            <person name="Wilkins M.J."/>
            <person name="Williams K.H."/>
            <person name="Banfield J.F."/>
        </authorList>
    </citation>
    <scope>NUCLEOTIDE SEQUENCE [LARGE SCALE GENOMIC DNA]</scope>
</reference>
<dbReference type="PANTHER" id="PTHR31998">
    <property type="entry name" value="K(+)-INSENSITIVE PYROPHOSPHATE-ENERGIZED PROTON PUMP"/>
    <property type="match status" value="1"/>
</dbReference>
<sequence length="422" mass="43025">MAPIPFAVTAALAAIAYGAYLFYTINKSPSGNEKMNSVAAAIAEGAVAYLNRQAITLAAIGAVLAIVLWLALGSVTAIGFVIGGFVSALAGFIGMHTSIRANVRTAAAAQKGLGPALSMAFQGGSVTGFLVVGLALLTTALFYAWTGDPRAMIGLGFGGSLVSVFARLGGGIYTKSADVGTDMVGKIEAGIPEDDPRNPGVIADLVGDNVGDCAGMAADLFETYVVTLLSAMLIASLTFGSDFPSAVVFPLYIAGGGVFTSILGSLFVRTNDPKSIMPALYKGLIIALGSSALVFYYLVSRYLSPAGLPLINAFLATLIGTGVTTMMVLFTEFYTSKKFSSVKNLAQASVSGHGSNIIAGLALSLKSTFWPVIFLALAALGAYLLSGLYGVALAALSMLSSTGIIIAIDAFGLETPGPESGI</sequence>
<keyword evidence="3 9" id="KW-0812">Transmembrane</keyword>
<feature type="transmembrane region" description="Helical" evidence="9">
    <location>
        <begin position="224"/>
        <end position="241"/>
    </location>
</feature>
<keyword evidence="2" id="KW-0813">Transport</keyword>
<keyword evidence="5" id="KW-1278">Translocase</keyword>
<comment type="subcellular location">
    <subcellularLocation>
        <location evidence="1">Endomembrane system</location>
        <topology evidence="1">Multi-pass membrane protein</topology>
    </subcellularLocation>
</comment>
<dbReference type="Pfam" id="PF03030">
    <property type="entry name" value="H_PPase"/>
    <property type="match status" value="1"/>
</dbReference>
<gene>
    <name evidence="10" type="ORF">UX87_C0019G0058</name>
</gene>
<feature type="transmembrane region" description="Helical" evidence="9">
    <location>
        <begin position="311"/>
        <end position="333"/>
    </location>
</feature>
<keyword evidence="7" id="KW-0406">Ion transport</keyword>
<evidence type="ECO:0000256" key="2">
    <source>
        <dbReference type="ARBA" id="ARBA00022448"/>
    </source>
</evidence>
<dbReference type="AlphaFoldDB" id="A0A0G1S2T1"/>
<evidence type="ECO:0000256" key="1">
    <source>
        <dbReference type="ARBA" id="ARBA00004127"/>
    </source>
</evidence>
<dbReference type="PATRIC" id="fig|1618353.3.peg.705"/>
<evidence type="ECO:0000313" key="10">
    <source>
        <dbReference type="EMBL" id="KKU63691.1"/>
    </source>
</evidence>
<evidence type="ECO:0000256" key="8">
    <source>
        <dbReference type="ARBA" id="ARBA00023136"/>
    </source>
</evidence>
<organism evidence="10 11">
    <name type="scientific">Candidatus Amesbacteria bacterium GW2011_GWA1_47_16</name>
    <dbReference type="NCBI Taxonomy" id="1618353"/>
    <lineage>
        <taxon>Bacteria</taxon>
        <taxon>Candidatus Amesiibacteriota</taxon>
    </lineage>
</organism>
<accession>A0A0G1S2T1</accession>
<evidence type="ECO:0000256" key="6">
    <source>
        <dbReference type="ARBA" id="ARBA00022989"/>
    </source>
</evidence>
<dbReference type="EMBL" id="LCNV01000019">
    <property type="protein sequence ID" value="KKU63691.1"/>
    <property type="molecule type" value="Genomic_DNA"/>
</dbReference>
<evidence type="ECO:0000313" key="11">
    <source>
        <dbReference type="Proteomes" id="UP000034364"/>
    </source>
</evidence>
<feature type="transmembrane region" description="Helical" evidence="9">
    <location>
        <begin position="280"/>
        <end position="299"/>
    </location>
</feature>
<keyword evidence="4" id="KW-0460">Magnesium</keyword>
<evidence type="ECO:0000256" key="5">
    <source>
        <dbReference type="ARBA" id="ARBA00022967"/>
    </source>
</evidence>
<feature type="transmembrane region" description="Helical" evidence="9">
    <location>
        <begin position="247"/>
        <end position="268"/>
    </location>
</feature>
<feature type="transmembrane region" description="Helical" evidence="9">
    <location>
        <begin position="54"/>
        <end position="72"/>
    </location>
</feature>
<proteinExistence type="predicted"/>
<dbReference type="GO" id="GO:0016020">
    <property type="term" value="C:membrane"/>
    <property type="evidence" value="ECO:0007669"/>
    <property type="project" value="InterPro"/>
</dbReference>
<feature type="transmembrane region" description="Helical" evidence="9">
    <location>
        <begin position="120"/>
        <end position="145"/>
    </location>
</feature>
<feature type="transmembrane region" description="Helical" evidence="9">
    <location>
        <begin position="151"/>
        <end position="168"/>
    </location>
</feature>
<evidence type="ECO:0000256" key="9">
    <source>
        <dbReference type="SAM" id="Phobius"/>
    </source>
</evidence>
<dbReference type="InterPro" id="IPR004131">
    <property type="entry name" value="PPase-energised_H-pump"/>
</dbReference>
<evidence type="ECO:0000256" key="7">
    <source>
        <dbReference type="ARBA" id="ARBA00023065"/>
    </source>
</evidence>
<feature type="transmembrane region" description="Helical" evidence="9">
    <location>
        <begin position="6"/>
        <end position="25"/>
    </location>
</feature>
<dbReference type="GO" id="GO:0004427">
    <property type="term" value="F:inorganic diphosphate phosphatase activity"/>
    <property type="evidence" value="ECO:0007669"/>
    <property type="project" value="InterPro"/>
</dbReference>
<dbReference type="Proteomes" id="UP000034364">
    <property type="component" value="Unassembled WGS sequence"/>
</dbReference>
<keyword evidence="8 9" id="KW-0472">Membrane</keyword>
<name>A0A0G1S2T1_9BACT</name>
<dbReference type="GO" id="GO:0012505">
    <property type="term" value="C:endomembrane system"/>
    <property type="evidence" value="ECO:0007669"/>
    <property type="project" value="UniProtKB-SubCell"/>
</dbReference>
<evidence type="ECO:0000256" key="3">
    <source>
        <dbReference type="ARBA" id="ARBA00022692"/>
    </source>
</evidence>
<protein>
    <submittedName>
        <fullName evidence="10">K(+)-insensitive pyrophosphate-energized proton pump</fullName>
    </submittedName>
</protein>